<dbReference type="RefSeq" id="WP_189956057.1">
    <property type="nucleotide sequence ID" value="NZ_BMVG01000013.1"/>
</dbReference>
<feature type="compositionally biased region" description="Polar residues" evidence="1">
    <location>
        <begin position="36"/>
        <end position="45"/>
    </location>
</feature>
<dbReference type="Proteomes" id="UP000655443">
    <property type="component" value="Unassembled WGS sequence"/>
</dbReference>
<evidence type="ECO:0000256" key="2">
    <source>
        <dbReference type="SAM" id="SignalP"/>
    </source>
</evidence>
<dbReference type="PROSITE" id="PS51257">
    <property type="entry name" value="PROKAR_LIPOPROTEIN"/>
    <property type="match status" value="1"/>
</dbReference>
<reference evidence="3" key="1">
    <citation type="journal article" date="2014" name="Int. J. Syst. Evol. Microbiol.">
        <title>Complete genome sequence of Corynebacterium casei LMG S-19264T (=DSM 44701T), isolated from a smear-ripened cheese.</title>
        <authorList>
            <consortium name="US DOE Joint Genome Institute (JGI-PGF)"/>
            <person name="Walter F."/>
            <person name="Albersmeier A."/>
            <person name="Kalinowski J."/>
            <person name="Ruckert C."/>
        </authorList>
    </citation>
    <scope>NUCLEOTIDE SEQUENCE</scope>
    <source>
        <strain evidence="3">JCM 4714</strain>
    </source>
</reference>
<organism evidence="3 4">
    <name type="scientific">Streptomyces alanosinicus</name>
    <dbReference type="NCBI Taxonomy" id="68171"/>
    <lineage>
        <taxon>Bacteria</taxon>
        <taxon>Bacillati</taxon>
        <taxon>Actinomycetota</taxon>
        <taxon>Actinomycetes</taxon>
        <taxon>Kitasatosporales</taxon>
        <taxon>Streptomycetaceae</taxon>
        <taxon>Streptomyces</taxon>
    </lineage>
</organism>
<feature type="region of interest" description="Disordered" evidence="1">
    <location>
        <begin position="26"/>
        <end position="47"/>
    </location>
</feature>
<dbReference type="EMBL" id="BMVG01000013">
    <property type="protein sequence ID" value="GHE07349.1"/>
    <property type="molecule type" value="Genomic_DNA"/>
</dbReference>
<accession>A0A918YLG9</accession>
<evidence type="ECO:0000313" key="3">
    <source>
        <dbReference type="EMBL" id="GHE07349.1"/>
    </source>
</evidence>
<reference evidence="3" key="2">
    <citation type="submission" date="2020-09" db="EMBL/GenBank/DDBJ databases">
        <authorList>
            <person name="Sun Q."/>
            <person name="Ohkuma M."/>
        </authorList>
    </citation>
    <scope>NUCLEOTIDE SEQUENCE</scope>
    <source>
        <strain evidence="3">JCM 4714</strain>
    </source>
</reference>
<evidence type="ECO:0008006" key="5">
    <source>
        <dbReference type="Google" id="ProtNLM"/>
    </source>
</evidence>
<keyword evidence="4" id="KW-1185">Reference proteome</keyword>
<evidence type="ECO:0000256" key="1">
    <source>
        <dbReference type="SAM" id="MobiDB-lite"/>
    </source>
</evidence>
<gene>
    <name evidence="3" type="ORF">GCM10010339_52090</name>
</gene>
<protein>
    <recommendedName>
        <fullName evidence="5">Lipoprotein</fullName>
    </recommendedName>
</protein>
<feature type="signal peptide" evidence="2">
    <location>
        <begin position="1"/>
        <end position="21"/>
    </location>
</feature>
<sequence>MQEARRTKVAVCVVAAAFALAGCGNGGDGSDGKHSPSASPTQTDPYQKAPWRLQVVNLLSALHNPGDGKYRNWLSDDPTYDTRDFTYTPRRTGDPGWEKRNYGGTAVVYPGTMKPTEKKAFFNALTRDNTVIPGTLTVVDPKGETVTGDNSYMFTFKVKTTRGNWLTGTAIGGPGTSAAKGHITELAYDVKPSS</sequence>
<keyword evidence="2" id="KW-0732">Signal</keyword>
<dbReference type="AlphaFoldDB" id="A0A918YLG9"/>
<comment type="caution">
    <text evidence="3">The sequence shown here is derived from an EMBL/GenBank/DDBJ whole genome shotgun (WGS) entry which is preliminary data.</text>
</comment>
<evidence type="ECO:0000313" key="4">
    <source>
        <dbReference type="Proteomes" id="UP000655443"/>
    </source>
</evidence>
<proteinExistence type="predicted"/>
<feature type="chain" id="PRO_5039695797" description="Lipoprotein" evidence="2">
    <location>
        <begin position="22"/>
        <end position="194"/>
    </location>
</feature>
<name>A0A918YLG9_9ACTN</name>